<proteinExistence type="predicted"/>
<dbReference type="InterPro" id="IPR021109">
    <property type="entry name" value="Peptidase_aspartic_dom_sf"/>
</dbReference>
<dbReference type="AlphaFoldDB" id="A0A1F4S439"/>
<name>A0A1F4S439_UNCSA</name>
<gene>
    <name evidence="1" type="ORF">A2290_08890</name>
</gene>
<evidence type="ECO:0008006" key="3">
    <source>
        <dbReference type="Google" id="ProtNLM"/>
    </source>
</evidence>
<evidence type="ECO:0000313" key="1">
    <source>
        <dbReference type="EMBL" id="OGC15169.1"/>
    </source>
</evidence>
<sequence>MITFNYRKEKNSLGGIIFRPVADVVLQSNIGAVEVGMYIDSGADVSLIPLSIGLALGFSQKAHEIKEMKGISSEPIPYVLKKVNFIFNNFKIEAEIAWALIEEIPILLGRKDIFTRFKIIFDESKKKILFKPVPVVLTAHGAY</sequence>
<dbReference type="EMBL" id="MEUA01000024">
    <property type="protein sequence ID" value="OGC15169.1"/>
    <property type="molecule type" value="Genomic_DNA"/>
</dbReference>
<organism evidence="1 2">
    <name type="scientific">candidate division WOR-1 bacterium RIFOXYB2_FULL_36_35</name>
    <dbReference type="NCBI Taxonomy" id="1802578"/>
    <lineage>
        <taxon>Bacteria</taxon>
        <taxon>Bacillati</taxon>
        <taxon>Saganbacteria</taxon>
    </lineage>
</organism>
<protein>
    <recommendedName>
        <fullName evidence="3">Peptidase A2 domain-containing protein</fullName>
    </recommendedName>
</protein>
<evidence type="ECO:0000313" key="2">
    <source>
        <dbReference type="Proteomes" id="UP000177905"/>
    </source>
</evidence>
<dbReference type="Gene3D" id="2.40.70.10">
    <property type="entry name" value="Acid Proteases"/>
    <property type="match status" value="1"/>
</dbReference>
<reference evidence="1 2" key="1">
    <citation type="journal article" date="2016" name="Nat. Commun.">
        <title>Thousands of microbial genomes shed light on interconnected biogeochemical processes in an aquifer system.</title>
        <authorList>
            <person name="Anantharaman K."/>
            <person name="Brown C.T."/>
            <person name="Hug L.A."/>
            <person name="Sharon I."/>
            <person name="Castelle C.J."/>
            <person name="Probst A.J."/>
            <person name="Thomas B.C."/>
            <person name="Singh A."/>
            <person name="Wilkins M.J."/>
            <person name="Karaoz U."/>
            <person name="Brodie E.L."/>
            <person name="Williams K.H."/>
            <person name="Hubbard S.S."/>
            <person name="Banfield J.F."/>
        </authorList>
    </citation>
    <scope>NUCLEOTIDE SEQUENCE [LARGE SCALE GENOMIC DNA]</scope>
</reference>
<dbReference type="Proteomes" id="UP000177905">
    <property type="component" value="Unassembled WGS sequence"/>
</dbReference>
<accession>A0A1F4S439</accession>
<comment type="caution">
    <text evidence="1">The sequence shown here is derived from an EMBL/GenBank/DDBJ whole genome shotgun (WGS) entry which is preliminary data.</text>
</comment>